<dbReference type="PANTHER" id="PTHR12526:SF636">
    <property type="entry name" value="BLL3647 PROTEIN"/>
    <property type="match status" value="1"/>
</dbReference>
<proteinExistence type="predicted"/>
<comment type="caution">
    <text evidence="2">The sequence shown here is derived from an EMBL/GenBank/DDBJ whole genome shotgun (WGS) entry which is preliminary data.</text>
</comment>
<dbReference type="SUPFAM" id="SSF53756">
    <property type="entry name" value="UDP-Glycosyltransferase/glycogen phosphorylase"/>
    <property type="match status" value="1"/>
</dbReference>
<dbReference type="PANTHER" id="PTHR12526">
    <property type="entry name" value="GLYCOSYLTRANSFERASE"/>
    <property type="match status" value="1"/>
</dbReference>
<gene>
    <name evidence="2" type="ORF">HNQ70_001998</name>
</gene>
<dbReference type="InterPro" id="IPR028098">
    <property type="entry name" value="Glyco_trans_4-like_N"/>
</dbReference>
<dbReference type="Proteomes" id="UP000532440">
    <property type="component" value="Unassembled WGS sequence"/>
</dbReference>
<accession>A0A7W8HH58</accession>
<feature type="domain" description="Glycosyltransferase subfamily 4-like N-terminal" evidence="1">
    <location>
        <begin position="18"/>
        <end position="189"/>
    </location>
</feature>
<keyword evidence="2" id="KW-0808">Transferase</keyword>
<protein>
    <submittedName>
        <fullName evidence="2">UDP-glucose:(Heptosyl)LPS alpha-1,3-glucosyltransferase</fullName>
        <ecNumber evidence="2">2.4.1.-</ecNumber>
    </submittedName>
</protein>
<dbReference type="EC" id="2.4.1.-" evidence="2"/>
<keyword evidence="2" id="KW-0328">Glycosyltransferase</keyword>
<dbReference type="Pfam" id="PF13692">
    <property type="entry name" value="Glyco_trans_1_4"/>
    <property type="match status" value="1"/>
</dbReference>
<dbReference type="Gene3D" id="3.40.50.2000">
    <property type="entry name" value="Glycogen Phosphorylase B"/>
    <property type="match status" value="2"/>
</dbReference>
<name>A0A7W8HH58_9BURK</name>
<organism evidence="2 3">
    <name type="scientific">Quisquiliibacterium transsilvanicum</name>
    <dbReference type="NCBI Taxonomy" id="1549638"/>
    <lineage>
        <taxon>Bacteria</taxon>
        <taxon>Pseudomonadati</taxon>
        <taxon>Pseudomonadota</taxon>
        <taxon>Betaproteobacteria</taxon>
        <taxon>Burkholderiales</taxon>
        <taxon>Burkholderiaceae</taxon>
        <taxon>Quisquiliibacterium</taxon>
    </lineage>
</organism>
<dbReference type="RefSeq" id="WP_183966953.1">
    <property type="nucleotide sequence ID" value="NZ_BAABEW010000023.1"/>
</dbReference>
<dbReference type="Pfam" id="PF13439">
    <property type="entry name" value="Glyco_transf_4"/>
    <property type="match status" value="1"/>
</dbReference>
<dbReference type="GO" id="GO:0016757">
    <property type="term" value="F:glycosyltransferase activity"/>
    <property type="evidence" value="ECO:0007669"/>
    <property type="project" value="UniProtKB-KW"/>
</dbReference>
<reference evidence="2 3" key="1">
    <citation type="submission" date="2020-08" db="EMBL/GenBank/DDBJ databases">
        <title>Genomic Encyclopedia of Type Strains, Phase IV (KMG-IV): sequencing the most valuable type-strain genomes for metagenomic binning, comparative biology and taxonomic classification.</title>
        <authorList>
            <person name="Goeker M."/>
        </authorList>
    </citation>
    <scope>NUCLEOTIDE SEQUENCE [LARGE SCALE GENOMIC DNA]</scope>
    <source>
        <strain evidence="2 3">DSM 29781</strain>
    </source>
</reference>
<sequence>MDARPLQVAIVRARYNPYGGAERFVQRALAALASGGAEVTVIARRWTPPRDGEAAVPMRLLRVDPFHLGSLWRDWSFARGVRRVLAGRSFDIVQSHERIAGLPLYRAGDGVHAEYLAQRRRAEPGWRAALTAASPYHRYVLAAERAMFTHPALRAVICNSEMVRGEIHSRFGVPMDKLHLVRNGVDLERFRPPTLAERSAAREGLGLEPGRTVFAYVGSGFARKGLAASIRALAAMPGARGVGHPAVAGAGAGAGAIPRTCAGIGRAAAEAAIAAAPKPLPPVLLVAGADRKLAAHRALAGRLGVAGQVRFLGGVDDVRPVLWAADAFVLPTLYDPFPNAVLEALACGLPAVTSTRSGAAEFIRAGENGFVVDALDIGGIARALDALADPQGRGARAAAARASVAPLSLDALGAQLIALYRRLIESPAP</sequence>
<evidence type="ECO:0000259" key="1">
    <source>
        <dbReference type="Pfam" id="PF13439"/>
    </source>
</evidence>
<evidence type="ECO:0000313" key="3">
    <source>
        <dbReference type="Proteomes" id="UP000532440"/>
    </source>
</evidence>
<dbReference type="AlphaFoldDB" id="A0A7W8HH58"/>
<dbReference type="CDD" id="cd03801">
    <property type="entry name" value="GT4_PimA-like"/>
    <property type="match status" value="1"/>
</dbReference>
<dbReference type="EMBL" id="JACHGB010000004">
    <property type="protein sequence ID" value="MBB5271984.1"/>
    <property type="molecule type" value="Genomic_DNA"/>
</dbReference>
<keyword evidence="3" id="KW-1185">Reference proteome</keyword>
<evidence type="ECO:0000313" key="2">
    <source>
        <dbReference type="EMBL" id="MBB5271984.1"/>
    </source>
</evidence>